<comment type="caution">
    <text evidence="1">The sequence shown here is derived from an EMBL/GenBank/DDBJ whole genome shotgun (WGS) entry which is preliminary data.</text>
</comment>
<organism evidence="1 2">
    <name type="scientific">Vespula squamosa</name>
    <name type="common">Southern yellow jacket</name>
    <name type="synonym">Wasp</name>
    <dbReference type="NCBI Taxonomy" id="30214"/>
    <lineage>
        <taxon>Eukaryota</taxon>
        <taxon>Metazoa</taxon>
        <taxon>Ecdysozoa</taxon>
        <taxon>Arthropoda</taxon>
        <taxon>Hexapoda</taxon>
        <taxon>Insecta</taxon>
        <taxon>Pterygota</taxon>
        <taxon>Neoptera</taxon>
        <taxon>Endopterygota</taxon>
        <taxon>Hymenoptera</taxon>
        <taxon>Apocrita</taxon>
        <taxon>Aculeata</taxon>
        <taxon>Vespoidea</taxon>
        <taxon>Vespidae</taxon>
        <taxon>Vespinae</taxon>
        <taxon>Vespula</taxon>
    </lineage>
</organism>
<dbReference type="Proteomes" id="UP001607302">
    <property type="component" value="Unassembled WGS sequence"/>
</dbReference>
<evidence type="ECO:0000313" key="1">
    <source>
        <dbReference type="EMBL" id="KAL2717266.1"/>
    </source>
</evidence>
<dbReference type="AlphaFoldDB" id="A0ABD2A9F9"/>
<gene>
    <name evidence="1" type="ORF">V1478_012966</name>
</gene>
<accession>A0ABD2A9F9</accession>
<evidence type="ECO:0000313" key="2">
    <source>
        <dbReference type="Proteomes" id="UP001607302"/>
    </source>
</evidence>
<reference evidence="1 2" key="1">
    <citation type="journal article" date="2024" name="Ann. Entomol. Soc. Am.">
        <title>Genomic analyses of the southern and eastern yellowjacket wasps (Hymenoptera: Vespidae) reveal evolutionary signatures of social life.</title>
        <authorList>
            <person name="Catto M.A."/>
            <person name="Caine P.B."/>
            <person name="Orr S.E."/>
            <person name="Hunt B.G."/>
            <person name="Goodisman M.A.D."/>
        </authorList>
    </citation>
    <scope>NUCLEOTIDE SEQUENCE [LARGE SCALE GENOMIC DNA]</scope>
    <source>
        <strain evidence="1">233</strain>
        <tissue evidence="1">Head and thorax</tissue>
    </source>
</reference>
<name>A0ABD2A9F9_VESSQ</name>
<dbReference type="EMBL" id="JAUDFV010000153">
    <property type="protein sequence ID" value="KAL2717266.1"/>
    <property type="molecule type" value="Genomic_DNA"/>
</dbReference>
<sequence>MSYFNSEIHSVYNTVRSAISRFLDNMEIFDQYNNDCTNQHIHSVIIAFFSYVDTDQNRSVHKSIIIYYDERLRCNAIACISRRYQNFFENDRRLNYRTINSKNKERTTSLSHVISYECSFVFRPTKIMGTQSDIHNDPFIMILWNIKILKEETSFLVAINGAKAIEDRYTPDVSLKEEKYTYALVNGGKEVAQALRLGAG</sequence>
<keyword evidence="2" id="KW-1185">Reference proteome</keyword>
<protein>
    <submittedName>
        <fullName evidence="1">Uncharacterized protein</fullName>
    </submittedName>
</protein>
<proteinExistence type="predicted"/>